<dbReference type="AlphaFoldDB" id="A0A1Y2HL69"/>
<dbReference type="PANTHER" id="PTHR46586">
    <property type="entry name" value="ANKYRIN REPEAT-CONTAINING PROTEIN"/>
    <property type="match status" value="1"/>
</dbReference>
<dbReference type="InterPro" id="IPR052050">
    <property type="entry name" value="SecEffector_AnkRepeat"/>
</dbReference>
<accession>A0A1Y2HL69</accession>
<name>A0A1Y2HL69_9FUNG</name>
<dbReference type="STRING" id="765915.A0A1Y2HL69"/>
<keyword evidence="2" id="KW-1185">Reference proteome</keyword>
<reference evidence="1 2" key="1">
    <citation type="submission" date="2016-07" db="EMBL/GenBank/DDBJ databases">
        <title>Pervasive Adenine N6-methylation of Active Genes in Fungi.</title>
        <authorList>
            <consortium name="DOE Joint Genome Institute"/>
            <person name="Mondo S.J."/>
            <person name="Dannebaum R.O."/>
            <person name="Kuo R.C."/>
            <person name="Labutti K."/>
            <person name="Haridas S."/>
            <person name="Kuo A."/>
            <person name="Salamov A."/>
            <person name="Ahrendt S.R."/>
            <person name="Lipzen A."/>
            <person name="Sullivan W."/>
            <person name="Andreopoulos W.B."/>
            <person name="Clum A."/>
            <person name="Lindquist E."/>
            <person name="Daum C."/>
            <person name="Ramamoorthy G.K."/>
            <person name="Gryganskyi A."/>
            <person name="Culley D."/>
            <person name="Magnuson J.K."/>
            <person name="James T.Y."/>
            <person name="O'Malley M.A."/>
            <person name="Stajich J.E."/>
            <person name="Spatafora J.W."/>
            <person name="Visel A."/>
            <person name="Grigoriev I.V."/>
        </authorList>
    </citation>
    <scope>NUCLEOTIDE SEQUENCE [LARGE SCALE GENOMIC DNA]</scope>
    <source>
        <strain evidence="1 2">PL171</strain>
    </source>
</reference>
<dbReference type="SUPFAM" id="SSF140860">
    <property type="entry name" value="Pseudo ankyrin repeat-like"/>
    <property type="match status" value="1"/>
</dbReference>
<organism evidence="1 2">
    <name type="scientific">Catenaria anguillulae PL171</name>
    <dbReference type="NCBI Taxonomy" id="765915"/>
    <lineage>
        <taxon>Eukaryota</taxon>
        <taxon>Fungi</taxon>
        <taxon>Fungi incertae sedis</taxon>
        <taxon>Blastocladiomycota</taxon>
        <taxon>Blastocladiomycetes</taxon>
        <taxon>Blastocladiales</taxon>
        <taxon>Catenariaceae</taxon>
        <taxon>Catenaria</taxon>
    </lineage>
</organism>
<evidence type="ECO:0000313" key="2">
    <source>
        <dbReference type="Proteomes" id="UP000193411"/>
    </source>
</evidence>
<evidence type="ECO:0000313" key="1">
    <source>
        <dbReference type="EMBL" id="ORZ34724.1"/>
    </source>
</evidence>
<dbReference type="OrthoDB" id="1577640at2759"/>
<dbReference type="EMBL" id="MCFL01000026">
    <property type="protein sequence ID" value="ORZ34724.1"/>
    <property type="molecule type" value="Genomic_DNA"/>
</dbReference>
<proteinExistence type="predicted"/>
<dbReference type="Proteomes" id="UP000193411">
    <property type="component" value="Unassembled WGS sequence"/>
</dbReference>
<sequence>MTANIALPFELVEAILAALPKAIRRNQDSSTLCWPILTVVKPTPSILRAVIPRLERDVDDWLSPEINLDHVKKWHAFGGRFSEERLAVLALLSNRVDVLQWLIVDTKWLPPPPEYPNLLDPTYAWAVERGAYAAVTWLAKNAPDSTLRSLGRVTLDDDVLGGLIRNGGQEGIELVKAWVEQDHWIEEYIEDTMIAAAEVGRLDLFQAWARRCGDLEDELEVGGRDALGAAAQLGHIHVFEWWVQNRWDLPCELIQDACSAGRVDVLAWLMDHLGDGKLDCSDEALVLATKNGHREVLRWWKESGLEVDWQTEDLIQEAEEAGHVHVAAWLRAEFDGEESE</sequence>
<dbReference type="PANTHER" id="PTHR46586:SF3">
    <property type="entry name" value="ANKYRIN REPEAT-CONTAINING PROTEIN"/>
    <property type="match status" value="1"/>
</dbReference>
<protein>
    <recommendedName>
        <fullName evidence="3">Ankyrin repeat-containing domain protein</fullName>
    </recommendedName>
</protein>
<dbReference type="Gene3D" id="1.25.40.20">
    <property type="entry name" value="Ankyrin repeat-containing domain"/>
    <property type="match status" value="1"/>
</dbReference>
<dbReference type="InterPro" id="IPR036770">
    <property type="entry name" value="Ankyrin_rpt-contain_sf"/>
</dbReference>
<gene>
    <name evidence="1" type="ORF">BCR44DRAFT_46978</name>
</gene>
<evidence type="ECO:0008006" key="3">
    <source>
        <dbReference type="Google" id="ProtNLM"/>
    </source>
</evidence>
<comment type="caution">
    <text evidence="1">The sequence shown here is derived from an EMBL/GenBank/DDBJ whole genome shotgun (WGS) entry which is preliminary data.</text>
</comment>